<dbReference type="InterPro" id="IPR013154">
    <property type="entry name" value="ADH-like_N"/>
</dbReference>
<dbReference type="InterPro" id="IPR036291">
    <property type="entry name" value="NAD(P)-bd_dom_sf"/>
</dbReference>
<dbReference type="Gene3D" id="3.40.50.720">
    <property type="entry name" value="NAD(P)-binding Rossmann-like Domain"/>
    <property type="match status" value="1"/>
</dbReference>
<dbReference type="Pfam" id="PF08240">
    <property type="entry name" value="ADH_N"/>
    <property type="match status" value="1"/>
</dbReference>
<dbReference type="InterPro" id="IPR046670">
    <property type="entry name" value="DUF6540"/>
</dbReference>
<proteinExistence type="inferred from homology"/>
<accession>A0A135SBM2</accession>
<comment type="similarity">
    <text evidence="1">Belongs to the zinc-containing alcohol dehydrogenase family.</text>
</comment>
<dbReference type="InterPro" id="IPR011032">
    <property type="entry name" value="GroES-like_sf"/>
</dbReference>
<evidence type="ECO:0000259" key="4">
    <source>
        <dbReference type="SMART" id="SM00829"/>
    </source>
</evidence>
<dbReference type="InterPro" id="IPR020843">
    <property type="entry name" value="ER"/>
</dbReference>
<evidence type="ECO:0000256" key="3">
    <source>
        <dbReference type="SAM" id="MobiDB-lite"/>
    </source>
</evidence>
<feature type="region of interest" description="Disordered" evidence="3">
    <location>
        <begin position="1"/>
        <end position="39"/>
    </location>
</feature>
<evidence type="ECO:0000313" key="5">
    <source>
        <dbReference type="EMBL" id="KXH33316.1"/>
    </source>
</evidence>
<reference evidence="5 6" key="1">
    <citation type="submission" date="2014-02" db="EMBL/GenBank/DDBJ databases">
        <title>The genome sequence of Colletotrichum simmondsii CBS122122.</title>
        <authorList>
            <person name="Baroncelli R."/>
            <person name="Thon M.R."/>
        </authorList>
    </citation>
    <scope>NUCLEOTIDE SEQUENCE [LARGE SCALE GENOMIC DNA]</scope>
    <source>
        <strain evidence="5 6">CBS122122</strain>
    </source>
</reference>
<dbReference type="InterPro" id="IPR047122">
    <property type="entry name" value="Trans-enoyl_RdTase-like"/>
</dbReference>
<dbReference type="Pfam" id="PF20174">
    <property type="entry name" value="DUF6540"/>
    <property type="match status" value="1"/>
</dbReference>
<dbReference type="SMART" id="SM00829">
    <property type="entry name" value="PKS_ER"/>
    <property type="match status" value="1"/>
</dbReference>
<name>A0A135SBM2_9PEZI</name>
<dbReference type="Gene3D" id="3.90.180.10">
    <property type="entry name" value="Medium-chain alcohol dehydrogenases, catalytic domain"/>
    <property type="match status" value="1"/>
</dbReference>
<feature type="domain" description="Enoyl reductase (ER)" evidence="4">
    <location>
        <begin position="203"/>
        <end position="465"/>
    </location>
</feature>
<dbReference type="EMBL" id="JFBX01000622">
    <property type="protein sequence ID" value="KXH33316.1"/>
    <property type="molecule type" value="Genomic_DNA"/>
</dbReference>
<dbReference type="AlphaFoldDB" id="A0A135SBM2"/>
<dbReference type="SUPFAM" id="SSF51735">
    <property type="entry name" value="NAD(P)-binding Rossmann-fold domains"/>
    <property type="match status" value="1"/>
</dbReference>
<organism evidence="5 6">
    <name type="scientific">Colletotrichum simmondsii</name>
    <dbReference type="NCBI Taxonomy" id="703756"/>
    <lineage>
        <taxon>Eukaryota</taxon>
        <taxon>Fungi</taxon>
        <taxon>Dikarya</taxon>
        <taxon>Ascomycota</taxon>
        <taxon>Pezizomycotina</taxon>
        <taxon>Sordariomycetes</taxon>
        <taxon>Hypocreomycetidae</taxon>
        <taxon>Glomerellales</taxon>
        <taxon>Glomerellaceae</taxon>
        <taxon>Colletotrichum</taxon>
        <taxon>Colletotrichum acutatum species complex</taxon>
    </lineage>
</organism>
<keyword evidence="2" id="KW-0560">Oxidoreductase</keyword>
<dbReference type="PANTHER" id="PTHR45348">
    <property type="entry name" value="HYPOTHETICAL OXIDOREDUCTASE (EUROFUNG)"/>
    <property type="match status" value="1"/>
</dbReference>
<comment type="caution">
    <text evidence="5">The sequence shown here is derived from an EMBL/GenBank/DDBJ whole genome shotgun (WGS) entry which is preliminary data.</text>
</comment>
<evidence type="ECO:0000313" key="6">
    <source>
        <dbReference type="Proteomes" id="UP000070328"/>
    </source>
</evidence>
<dbReference type="GO" id="GO:0016651">
    <property type="term" value="F:oxidoreductase activity, acting on NAD(P)H"/>
    <property type="evidence" value="ECO:0007669"/>
    <property type="project" value="InterPro"/>
</dbReference>
<dbReference type="SUPFAM" id="SSF50129">
    <property type="entry name" value="GroES-like"/>
    <property type="match status" value="1"/>
</dbReference>
<dbReference type="Proteomes" id="UP000070328">
    <property type="component" value="Unassembled WGS sequence"/>
</dbReference>
<evidence type="ECO:0000256" key="1">
    <source>
        <dbReference type="ARBA" id="ARBA00008072"/>
    </source>
</evidence>
<dbReference type="OrthoDB" id="9992527at2759"/>
<evidence type="ECO:0000256" key="2">
    <source>
        <dbReference type="ARBA" id="ARBA00023002"/>
    </source>
</evidence>
<protein>
    <recommendedName>
        <fullName evidence="4">Enoyl reductase (ER) domain-containing protein</fullName>
    </recommendedName>
</protein>
<keyword evidence="6" id="KW-1185">Reference proteome</keyword>
<feature type="compositionally biased region" description="Pro residues" evidence="3">
    <location>
        <begin position="25"/>
        <end position="39"/>
    </location>
</feature>
<gene>
    <name evidence="5" type="ORF">CSIM01_03230</name>
</gene>
<dbReference type="PANTHER" id="PTHR45348:SF7">
    <property type="entry name" value="ZINC BINDING OXIDOREDUCTASE, PUTATIVE-RELATED"/>
    <property type="match status" value="1"/>
</dbReference>
<sequence length="487" mass="53292">MSSSYTGNVPPPPPPPQQLVEKASTPPPAPPPPTVPPTGPPGAFLVELLIYNGSPFKDHWAYFVRSHTEVDVGVKIHATGDVRNGFKFEVKRSHNLTNTSDIPTKRVPLQWVDAQHFDEDAMLNWGVEEIDERPVCGFEVSAYKAKAPGKTLNAAEDKDSSGKKVILKDCQTWLVEAAGYLVEDRMFSPEVSIYLHAIKQPKEHSVAVQDIPTPESGPREILVRVRAVALNHVDALYTYKPIAAQEYRVIGSDFAGEVASVGKDIQDIDDPRVKVGARVAGFVQGGAFAEYVVVDYDLTWNIPIGVSFQEADTISLCGLTAAQGVFSRLELPGPFTQSRSFDHLKLANEEPVNVFIYGATTSLGLLAAQLVRLAEKTSGTRIRLIGAASSAKHDMLRQAPYSYDELVDYRDADWQATSPSVERVHDTLVSEGKLAVFRAPVLAGFDPSKLRIKPVVGAVWEGLGVEIQYQGVTFPANLETREFATQF</sequence>